<dbReference type="SMART" id="SM00710">
    <property type="entry name" value="PbH1"/>
    <property type="match status" value="8"/>
</dbReference>
<dbReference type="InterPro" id="IPR006626">
    <property type="entry name" value="PbH1"/>
</dbReference>
<accession>A0A937K2H9</accession>
<keyword evidence="1" id="KW-0732">Signal</keyword>
<dbReference type="AlphaFoldDB" id="A0A937K2H9"/>
<dbReference type="RefSeq" id="WP_202246409.1">
    <property type="nucleotide sequence ID" value="NZ_JAESIY010000014.1"/>
</dbReference>
<evidence type="ECO:0000313" key="4">
    <source>
        <dbReference type="Proteomes" id="UP000659388"/>
    </source>
</evidence>
<comment type="caution">
    <text evidence="3">The sequence shown here is derived from an EMBL/GenBank/DDBJ whole genome shotgun (WGS) entry which is preliminary data.</text>
</comment>
<feature type="signal peptide" evidence="1">
    <location>
        <begin position="1"/>
        <end position="18"/>
    </location>
</feature>
<organism evidence="3 4">
    <name type="scientific">Fulvivirga sediminis</name>
    <dbReference type="NCBI Taxonomy" id="2803949"/>
    <lineage>
        <taxon>Bacteria</taxon>
        <taxon>Pseudomonadati</taxon>
        <taxon>Bacteroidota</taxon>
        <taxon>Cytophagia</taxon>
        <taxon>Cytophagales</taxon>
        <taxon>Fulvivirgaceae</taxon>
        <taxon>Fulvivirga</taxon>
    </lineage>
</organism>
<evidence type="ECO:0000256" key="1">
    <source>
        <dbReference type="SAM" id="SignalP"/>
    </source>
</evidence>
<dbReference type="EMBL" id="JAESIY010000014">
    <property type="protein sequence ID" value="MBL3658616.1"/>
    <property type="molecule type" value="Genomic_DNA"/>
</dbReference>
<dbReference type="InterPro" id="IPR026444">
    <property type="entry name" value="Secre_tail"/>
</dbReference>
<evidence type="ECO:0000259" key="2">
    <source>
        <dbReference type="Pfam" id="PF18962"/>
    </source>
</evidence>
<name>A0A937K2H9_9BACT</name>
<feature type="chain" id="PRO_5037589994" evidence="1">
    <location>
        <begin position="19"/>
        <end position="1074"/>
    </location>
</feature>
<dbReference type="Proteomes" id="UP000659388">
    <property type="component" value="Unassembled WGS sequence"/>
</dbReference>
<dbReference type="Pfam" id="PF18962">
    <property type="entry name" value="Por_Secre_tail"/>
    <property type="match status" value="1"/>
</dbReference>
<reference evidence="3" key="1">
    <citation type="submission" date="2021-01" db="EMBL/GenBank/DDBJ databases">
        <title>Fulvivirga kasyanovii gen. nov., sp nov., a novel member of the phylum Bacteroidetes isolated from seawater in a mussel farm.</title>
        <authorList>
            <person name="Zhao L.-H."/>
            <person name="Wang Z.-J."/>
        </authorList>
    </citation>
    <scope>NUCLEOTIDE SEQUENCE</scope>
    <source>
        <strain evidence="3">2943</strain>
    </source>
</reference>
<dbReference type="NCBIfam" id="TIGR04183">
    <property type="entry name" value="Por_Secre_tail"/>
    <property type="match status" value="1"/>
</dbReference>
<gene>
    <name evidence="3" type="ORF">JL102_20870</name>
</gene>
<proteinExistence type="predicted"/>
<keyword evidence="4" id="KW-1185">Reference proteome</keyword>
<sequence>MKLLLFSFLVVLSIPVSAQSVVLFEDFEGTMPGWAKTTSVATDNEWHVLNINSSLTSGARSYAVSKDGIVNEYENNTSDHSVYVVPNWPATPSSQSINIRYDLRCLGVSLALVNTDYMRVYLVNLAAVTTPIAGNLNGSNSILLDSYVLQGTWRRYSYNLTTTQKNFIAANSGNVALVFNWVNNSINDNQPPAAIDNVIITSTPNSPQPLNGTYEIGKISGNDFSRISSAISYLNTYGLSGNVAFLLTDETYDSGYETFPYVIGNGTATPFTGAGTYSITFKPASGVSPEIVGSGYSNDRGVFNINAVNNIIIDGSAAVGGSTRDLTIYANDASSALRAAVFIGARNETNATSDITVKNSILKTNSQSLGYGVIAAHFTNITEGRFNNININNNEFFRAKEAIHIDGLDRNAGSYTINSRATNIFSENNVINGVNADAITQRGIHYLGVDNGTINNNEVGNLLSTDDFNDFGIMVDKNSKNITVSANQVFNITYTGANSFSGHGIGVNSGLTNANILLKNNVIHGIGGNGSSATSASNILSNPAAILLGIGGQTGTDLTFTQSGCEIYNNSISLYGDALKFVQSTSFGVAVASNTVGVYLESNVIQNMLGGASSLSGKARAVGIYGQAGSGQFSLLDYNDQYINAGTTHTVNYIGALGAYGNLATAGITTMAGWRTATGRASSSIAAAPGYISVSNLEPDFANLNSWNIHGMAKHNAKVTDDFKGQPRPATVNDGAPDMGAYEFGLAKATSPSPKAVNKTGPFTTLTPYTFTVNQRNWLTVTFLPGSDLPTDLSLQMYSGAWPANPLDYSISNFFFEIVDSYVGTPNYNFTVTMNYDDAYLGTVGDPGLVTTMIASSVNGLDWSPAIAVHDDVSNSVTLAGLSEFGYFTMSSNISPLPVEIIAFEGEQQKDYLVFEWTTASEINNAWFILQCYLKETKRWVDIGRVPGSGTISDQVDYAFKDENPMVGSHIYRLLQEDYDGATNEVAITKADFAQSEPIHVYPNPANSQLYVANKYSEDVQIQLLSTSGNIITEREVPAYQKTVLDISALTQGLYLIKVQMPSFSYHQSFSKID</sequence>
<evidence type="ECO:0000313" key="3">
    <source>
        <dbReference type="EMBL" id="MBL3658616.1"/>
    </source>
</evidence>
<feature type="domain" description="Secretion system C-terminal sorting" evidence="2">
    <location>
        <begin position="1001"/>
        <end position="1061"/>
    </location>
</feature>
<protein>
    <submittedName>
        <fullName evidence="3">T9SS type A sorting domain-containing protein</fullName>
    </submittedName>
</protein>